<reference evidence="1 2" key="1">
    <citation type="submission" date="2016-07" db="EMBL/GenBank/DDBJ databases">
        <title>Pervasive Adenine N6-methylation of Active Genes in Fungi.</title>
        <authorList>
            <consortium name="DOE Joint Genome Institute"/>
            <person name="Mondo S.J."/>
            <person name="Dannebaum R.O."/>
            <person name="Kuo R.C."/>
            <person name="Labutti K."/>
            <person name="Haridas S."/>
            <person name="Kuo A."/>
            <person name="Salamov A."/>
            <person name="Ahrendt S.R."/>
            <person name="Lipzen A."/>
            <person name="Sullivan W."/>
            <person name="Andreopoulos W.B."/>
            <person name="Clum A."/>
            <person name="Lindquist E."/>
            <person name="Daum C."/>
            <person name="Ramamoorthy G.K."/>
            <person name="Gryganskyi A."/>
            <person name="Culley D."/>
            <person name="Magnuson J.K."/>
            <person name="James T.Y."/>
            <person name="O'Malley M.A."/>
            <person name="Stajich J.E."/>
            <person name="Spatafora J.W."/>
            <person name="Visel A."/>
            <person name="Grigoriev I.V."/>
        </authorList>
    </citation>
    <scope>NUCLEOTIDE SEQUENCE [LARGE SCALE GENOMIC DNA]</scope>
    <source>
        <strain evidence="1 2">62-1032</strain>
    </source>
</reference>
<sequence>MLWGLLNAVRALLSRRKAVQHLPAGPPLPPAPSLPPELISLILKHVYSDSQRQVTLAACCLVSHAFRELAQPQVFRSVRLLSKKSMGRFVRSLKGYEECKGQVKRCLVFGKNEKVGAPRKTVGDILGECRELRTLWVVGAVGVEDFADGSAHPSLRNLVVCRAEIHRQAGFIKAPPSSPRVVTIHPLFPNVTYLDLGHLILDHSAVDLFSSVSFPSLHTLLISALYPVVASPPTPSPYSAIFRSLGPQLRTISIEGVADEGEDGDRLLPFVRNTYPLLTTLHIETHPGNIGLVLRLLDAPLLEHVHLRPYLSPSPDPLSFADTLEIASFARDLVERIRTGLVDHWNVFETGNLQKIWLPVEVEIGARPRGLLAVKGIQVEVDELKRGVKVDSAEFVKLFDDMEDEEMKEEAA</sequence>
<organism evidence="1 2">
    <name type="scientific">Leucosporidium creatinivorum</name>
    <dbReference type="NCBI Taxonomy" id="106004"/>
    <lineage>
        <taxon>Eukaryota</taxon>
        <taxon>Fungi</taxon>
        <taxon>Dikarya</taxon>
        <taxon>Basidiomycota</taxon>
        <taxon>Pucciniomycotina</taxon>
        <taxon>Microbotryomycetes</taxon>
        <taxon>Leucosporidiales</taxon>
        <taxon>Leucosporidium</taxon>
    </lineage>
</organism>
<dbReference type="EMBL" id="MCGR01000041">
    <property type="protein sequence ID" value="ORY74539.1"/>
    <property type="molecule type" value="Genomic_DNA"/>
</dbReference>
<evidence type="ECO:0000313" key="2">
    <source>
        <dbReference type="Proteomes" id="UP000193467"/>
    </source>
</evidence>
<comment type="caution">
    <text evidence="1">The sequence shown here is derived from an EMBL/GenBank/DDBJ whole genome shotgun (WGS) entry which is preliminary data.</text>
</comment>
<dbReference type="InParanoid" id="A0A1Y2ESK2"/>
<proteinExistence type="predicted"/>
<dbReference type="Proteomes" id="UP000193467">
    <property type="component" value="Unassembled WGS sequence"/>
</dbReference>
<accession>A0A1Y2ESK2</accession>
<evidence type="ECO:0000313" key="1">
    <source>
        <dbReference type="EMBL" id="ORY74539.1"/>
    </source>
</evidence>
<dbReference type="AlphaFoldDB" id="A0A1Y2ESK2"/>
<protein>
    <submittedName>
        <fullName evidence="1">Uncharacterized protein</fullName>
    </submittedName>
</protein>
<name>A0A1Y2ESK2_9BASI</name>
<keyword evidence="2" id="KW-1185">Reference proteome</keyword>
<gene>
    <name evidence="1" type="ORF">BCR35DRAFT_353847</name>
</gene>